<dbReference type="Pfam" id="PF01872">
    <property type="entry name" value="RibD_C"/>
    <property type="match status" value="1"/>
</dbReference>
<dbReference type="AlphaFoldDB" id="A0A6J6I9I4"/>
<gene>
    <name evidence="5" type="ORF">UFOPK1835_01961</name>
</gene>
<sequence length="249" mass="25839">MRQILPTPIEEIDPLSAYAADVRPKPPGRPWVLVNMIASLDGATALDGRSGGLGGPADKAVFRALRALPDAILVGAGTARAETYGPVRLDDAALEERNARGQIGPPRLVIVSGRLDLDPTGTMFTDSAEPPIVFTTGAVPAGTVAAFAGVAEIVRCGETVVDLRSAMAHLDAIGIGTVLCEGGPTLNGQMLAADLVDEWCQSIAPMLVAGDSDRVAIGAAGNEHPPARMNLNRVLEQDGYLFVQAVRAS</sequence>
<accession>A0A6J6I9I4</accession>
<dbReference type="PANTHER" id="PTHR38011">
    <property type="entry name" value="DIHYDROFOLATE REDUCTASE FAMILY PROTEIN (AFU_ORTHOLOGUE AFUA_8G06820)"/>
    <property type="match status" value="1"/>
</dbReference>
<evidence type="ECO:0000256" key="2">
    <source>
        <dbReference type="ARBA" id="ARBA00022857"/>
    </source>
</evidence>
<keyword evidence="2" id="KW-0521">NADP</keyword>
<name>A0A6J6I9I4_9ZZZZ</name>
<protein>
    <submittedName>
        <fullName evidence="5">Unannotated protein</fullName>
    </submittedName>
</protein>
<dbReference type="Gene3D" id="3.40.430.10">
    <property type="entry name" value="Dihydrofolate Reductase, subunit A"/>
    <property type="match status" value="1"/>
</dbReference>
<dbReference type="SUPFAM" id="SSF53597">
    <property type="entry name" value="Dihydrofolate reductase-like"/>
    <property type="match status" value="1"/>
</dbReference>
<dbReference type="NCBIfam" id="NF010663">
    <property type="entry name" value="PRK14059.1-1"/>
    <property type="match status" value="1"/>
</dbReference>
<dbReference type="GO" id="GO:0009231">
    <property type="term" value="P:riboflavin biosynthetic process"/>
    <property type="evidence" value="ECO:0007669"/>
    <property type="project" value="InterPro"/>
</dbReference>
<comment type="pathway">
    <text evidence="1">Cofactor biosynthesis; riboflavin biosynthesis.</text>
</comment>
<feature type="domain" description="Bacterial bifunctional deaminase-reductase C-terminal" evidence="4">
    <location>
        <begin position="30"/>
        <end position="233"/>
    </location>
</feature>
<dbReference type="EMBL" id="CAEZUP010000121">
    <property type="protein sequence ID" value="CAB4623192.1"/>
    <property type="molecule type" value="Genomic_DNA"/>
</dbReference>
<keyword evidence="3" id="KW-0560">Oxidoreductase</keyword>
<evidence type="ECO:0000256" key="3">
    <source>
        <dbReference type="ARBA" id="ARBA00023002"/>
    </source>
</evidence>
<dbReference type="PANTHER" id="PTHR38011:SF7">
    <property type="entry name" value="2,5-DIAMINO-6-RIBOSYLAMINO-4(3H)-PYRIMIDINONE 5'-PHOSPHATE REDUCTASE"/>
    <property type="match status" value="1"/>
</dbReference>
<evidence type="ECO:0000259" key="4">
    <source>
        <dbReference type="Pfam" id="PF01872"/>
    </source>
</evidence>
<evidence type="ECO:0000256" key="1">
    <source>
        <dbReference type="ARBA" id="ARBA00005104"/>
    </source>
</evidence>
<dbReference type="InterPro" id="IPR002734">
    <property type="entry name" value="RibDG_C"/>
</dbReference>
<dbReference type="GO" id="GO:0008703">
    <property type="term" value="F:5-amino-6-(5-phosphoribosylamino)uracil reductase activity"/>
    <property type="evidence" value="ECO:0007669"/>
    <property type="project" value="InterPro"/>
</dbReference>
<evidence type="ECO:0000313" key="5">
    <source>
        <dbReference type="EMBL" id="CAB4623192.1"/>
    </source>
</evidence>
<dbReference type="InterPro" id="IPR050765">
    <property type="entry name" value="Riboflavin_Biosynth_HTPR"/>
</dbReference>
<dbReference type="InterPro" id="IPR024072">
    <property type="entry name" value="DHFR-like_dom_sf"/>
</dbReference>
<proteinExistence type="predicted"/>
<organism evidence="5">
    <name type="scientific">freshwater metagenome</name>
    <dbReference type="NCBI Taxonomy" id="449393"/>
    <lineage>
        <taxon>unclassified sequences</taxon>
        <taxon>metagenomes</taxon>
        <taxon>ecological metagenomes</taxon>
    </lineage>
</organism>
<reference evidence="5" key="1">
    <citation type="submission" date="2020-05" db="EMBL/GenBank/DDBJ databases">
        <authorList>
            <person name="Chiriac C."/>
            <person name="Salcher M."/>
            <person name="Ghai R."/>
            <person name="Kavagutti S V."/>
        </authorList>
    </citation>
    <scope>NUCLEOTIDE SEQUENCE</scope>
</reference>